<evidence type="ECO:0000313" key="2">
    <source>
        <dbReference type="Proteomes" id="UP000030689"/>
    </source>
</evidence>
<dbReference type="Gramene" id="ESQ30143">
    <property type="protein sequence ID" value="ESQ30143"/>
    <property type="gene ID" value="EUTSA_v10011914mg"/>
</dbReference>
<dbReference type="AlphaFoldDB" id="V4KS18"/>
<evidence type="ECO:0000313" key="1">
    <source>
        <dbReference type="EMBL" id="ESQ30143.1"/>
    </source>
</evidence>
<proteinExistence type="predicted"/>
<dbReference type="EMBL" id="KI517809">
    <property type="protein sequence ID" value="ESQ30143.1"/>
    <property type="molecule type" value="Genomic_DNA"/>
</dbReference>
<dbReference type="Proteomes" id="UP000030689">
    <property type="component" value="Unassembled WGS sequence"/>
</dbReference>
<gene>
    <name evidence="1" type="ORF">EUTSA_v10011914mg</name>
</gene>
<dbReference type="KEGG" id="eus:EUTSA_v10011914mg"/>
<organism evidence="1 2">
    <name type="scientific">Eutrema salsugineum</name>
    <name type="common">Saltwater cress</name>
    <name type="synonym">Sisymbrium salsugineum</name>
    <dbReference type="NCBI Taxonomy" id="72664"/>
    <lineage>
        <taxon>Eukaryota</taxon>
        <taxon>Viridiplantae</taxon>
        <taxon>Streptophyta</taxon>
        <taxon>Embryophyta</taxon>
        <taxon>Tracheophyta</taxon>
        <taxon>Spermatophyta</taxon>
        <taxon>Magnoliopsida</taxon>
        <taxon>eudicotyledons</taxon>
        <taxon>Gunneridae</taxon>
        <taxon>Pentapetalae</taxon>
        <taxon>rosids</taxon>
        <taxon>malvids</taxon>
        <taxon>Brassicales</taxon>
        <taxon>Brassicaceae</taxon>
        <taxon>Eutremeae</taxon>
        <taxon>Eutrema</taxon>
    </lineage>
</organism>
<name>V4KS18_EUTSA</name>
<sequence length="72" mass="7989">MARNLALISSISSSCSTESTNHAIGTVVHLTKLSDAILSRSLTIFFIICFPSTVKLEDCKKNYENQIDLRLE</sequence>
<keyword evidence="2" id="KW-1185">Reference proteome</keyword>
<reference evidence="1 2" key="1">
    <citation type="journal article" date="2013" name="Front. Plant Sci.">
        <title>The Reference Genome of the Halophytic Plant Eutrema salsugineum.</title>
        <authorList>
            <person name="Yang R."/>
            <person name="Jarvis D.E."/>
            <person name="Chen H."/>
            <person name="Beilstein M.A."/>
            <person name="Grimwood J."/>
            <person name="Jenkins J."/>
            <person name="Shu S."/>
            <person name="Prochnik S."/>
            <person name="Xin M."/>
            <person name="Ma C."/>
            <person name="Schmutz J."/>
            <person name="Wing R.A."/>
            <person name="Mitchell-Olds T."/>
            <person name="Schumaker K.S."/>
            <person name="Wang X."/>
        </authorList>
    </citation>
    <scope>NUCLEOTIDE SEQUENCE [LARGE SCALE GENOMIC DNA]</scope>
</reference>
<protein>
    <submittedName>
        <fullName evidence="1">Uncharacterized protein</fullName>
    </submittedName>
</protein>
<dbReference type="PROSITE" id="PS51257">
    <property type="entry name" value="PROKAR_LIPOPROTEIN"/>
    <property type="match status" value="1"/>
</dbReference>
<accession>V4KS18</accession>